<evidence type="ECO:0000313" key="7">
    <source>
        <dbReference type="Proteomes" id="UP000297753"/>
    </source>
</evidence>
<keyword evidence="2 3" id="KW-0732">Signal</keyword>
<feature type="domain" description="Lytic transglycosylase superhelical linker" evidence="5">
    <location>
        <begin position="416"/>
        <end position="479"/>
    </location>
</feature>
<evidence type="ECO:0000256" key="2">
    <source>
        <dbReference type="ARBA" id="ARBA00022729"/>
    </source>
</evidence>
<keyword evidence="7" id="KW-1185">Reference proteome</keyword>
<organism evidence="6 7">
    <name type="scientific">Vibrio ouci</name>
    <dbReference type="NCBI Taxonomy" id="2499078"/>
    <lineage>
        <taxon>Bacteria</taxon>
        <taxon>Pseudomonadati</taxon>
        <taxon>Pseudomonadota</taxon>
        <taxon>Gammaproteobacteria</taxon>
        <taxon>Vibrionales</taxon>
        <taxon>Vibrionaceae</taxon>
        <taxon>Vibrio</taxon>
    </lineage>
</organism>
<sequence>MNLTFSKSLQRIPSSIVFVSTMTCSAIFATSAMAVDLQTQRDIYDQAQTLLDSQQVAEYQKIRPSIADYPLTPYVDYRSFLVGLGERSPSEVETFIKDHYSFPFSKRIRAPYIDQLAKKGEWKTLLEFQTSEPRGEAYQCHYFNANAIAGDKALAFQGAEKLWLSGKSIADACDPLFDRWDKAGLKTDQLILDRMVLAFQSRNGRLMKYLKKQLSGGKAQAQAKTMLDLFNKPEAVLSFAKKQPATDFNRQQTKLALQKLARKDVEQAQQVFAGVVKAQKFDQKASQKLADYIALRLINTDSDSLANWRDKQTENSSSDTLIERRIRLAIQHADWQGVADWIAILPEGKQDSLRWQYWLGRSELALGQRTAGKQRMEAIIGQRNFYSVAAAKELKRSIEYPTSEIILDKKQVKGFNSDLVRIEELIARDKIAAAKSEWNWLLERADSSQKEMLAAFASFKGWHHLTVTASIKAKMWDNIHMRFPVAHRWWFNFYADKHSIDPITLMSLARQESALDIEARSPVGARGIMQIMPSTAKYTAKKYKLSYQGSKDLYQVGKNIEIGSHYLDGLLEQYDNNRIFALAAYNAGPNRVKTWRERTQGKLDAYAFIEAIPFNETRGYVQNILMFETYYRELLGVDGAFLNQHELNAKY</sequence>
<feature type="chain" id="PRO_5021455818" evidence="3">
    <location>
        <begin position="35"/>
        <end position="651"/>
    </location>
</feature>
<dbReference type="GO" id="GO:0004553">
    <property type="term" value="F:hydrolase activity, hydrolyzing O-glycosyl compounds"/>
    <property type="evidence" value="ECO:0007669"/>
    <property type="project" value="InterPro"/>
</dbReference>
<gene>
    <name evidence="6" type="ORF">ELS82_13700</name>
</gene>
<dbReference type="OrthoDB" id="92254at2"/>
<dbReference type="Gene3D" id="1.10.530.10">
    <property type="match status" value="1"/>
</dbReference>
<dbReference type="Gene3D" id="1.10.1240.20">
    <property type="entry name" value="Lytic transglycosylase, superhelical linker domain"/>
    <property type="match status" value="1"/>
</dbReference>
<dbReference type="Pfam" id="PF01464">
    <property type="entry name" value="SLT"/>
    <property type="match status" value="1"/>
</dbReference>
<protein>
    <submittedName>
        <fullName evidence="6">Murein transglycosylase</fullName>
    </submittedName>
</protein>
<reference evidence="6 7" key="1">
    <citation type="submission" date="2019-01" db="EMBL/GenBank/DDBJ databases">
        <title>Vibrio BEI176 sp. nov, a marine bacterium isolated from China: eastern marignal seas.</title>
        <authorList>
            <person name="Li B."/>
        </authorList>
    </citation>
    <scope>NUCLEOTIDE SEQUENCE [LARGE SCALE GENOMIC DNA]</scope>
    <source>
        <strain evidence="6 7">BEI176</strain>
    </source>
</reference>
<dbReference type="Pfam" id="PF00760">
    <property type="entry name" value="Cucumo_coat"/>
    <property type="match status" value="1"/>
</dbReference>
<proteinExistence type="inferred from homology"/>
<dbReference type="Gene3D" id="1.25.20.10">
    <property type="entry name" value="Bacterial muramidases"/>
    <property type="match status" value="1"/>
</dbReference>
<dbReference type="Proteomes" id="UP000297753">
    <property type="component" value="Unassembled WGS sequence"/>
</dbReference>
<dbReference type="GO" id="GO:0042597">
    <property type="term" value="C:periplasmic space"/>
    <property type="evidence" value="ECO:0007669"/>
    <property type="project" value="InterPro"/>
</dbReference>
<dbReference type="NCBIfam" id="NF008631">
    <property type="entry name" value="PRK11619.1"/>
    <property type="match status" value="1"/>
</dbReference>
<dbReference type="PANTHER" id="PTHR37423:SF5">
    <property type="entry name" value="SOLUBLE LYTIC MUREIN TRANSGLYCOSYLASE"/>
    <property type="match status" value="1"/>
</dbReference>
<dbReference type="InterPro" id="IPR012289">
    <property type="entry name" value="Lytic_TGlycosylase_superhlx_L"/>
</dbReference>
<evidence type="ECO:0000256" key="1">
    <source>
        <dbReference type="ARBA" id="ARBA00007734"/>
    </source>
</evidence>
<accession>A0A4Y8WDG6</accession>
<dbReference type="InterPro" id="IPR008258">
    <property type="entry name" value="Transglycosylase_SLT_dom_1"/>
</dbReference>
<dbReference type="SUPFAM" id="SSF53955">
    <property type="entry name" value="Lysozyme-like"/>
    <property type="match status" value="1"/>
</dbReference>
<evidence type="ECO:0000259" key="5">
    <source>
        <dbReference type="Pfam" id="PF14718"/>
    </source>
</evidence>
<dbReference type="PANTHER" id="PTHR37423">
    <property type="entry name" value="SOLUBLE LYTIC MUREIN TRANSGLYCOSYLASE-RELATED"/>
    <property type="match status" value="1"/>
</dbReference>
<evidence type="ECO:0000259" key="4">
    <source>
        <dbReference type="Pfam" id="PF01464"/>
    </source>
</evidence>
<dbReference type="SUPFAM" id="SSF48435">
    <property type="entry name" value="Bacterial muramidases"/>
    <property type="match status" value="1"/>
</dbReference>
<name>A0A4Y8WDG6_9VIBR</name>
<feature type="domain" description="Transglycosylase SLT" evidence="4">
    <location>
        <begin position="491"/>
        <end position="604"/>
    </location>
</feature>
<dbReference type="Pfam" id="PF14718">
    <property type="entry name" value="SLT_L"/>
    <property type="match status" value="1"/>
</dbReference>
<feature type="signal peptide" evidence="3">
    <location>
        <begin position="1"/>
        <end position="34"/>
    </location>
</feature>
<comment type="similarity">
    <text evidence="1">Belongs to the transglycosylase Slt family.</text>
</comment>
<evidence type="ECO:0000313" key="6">
    <source>
        <dbReference type="EMBL" id="TFH90972.1"/>
    </source>
</evidence>
<evidence type="ECO:0000256" key="3">
    <source>
        <dbReference type="SAM" id="SignalP"/>
    </source>
</evidence>
<dbReference type="InterPro" id="IPR037061">
    <property type="entry name" value="Lytic_TGlycoase_superhlx_L_sf"/>
</dbReference>
<dbReference type="CDD" id="cd13401">
    <property type="entry name" value="Slt70-like"/>
    <property type="match status" value="1"/>
</dbReference>
<dbReference type="RefSeq" id="WP_134835966.1">
    <property type="nucleotide sequence ID" value="NZ_SATR01000020.1"/>
</dbReference>
<dbReference type="InterPro" id="IPR008939">
    <property type="entry name" value="Lytic_TGlycosylase_superhlx_U"/>
</dbReference>
<dbReference type="AlphaFoldDB" id="A0A4Y8WDG6"/>
<dbReference type="InterPro" id="IPR023346">
    <property type="entry name" value="Lysozyme-like_dom_sf"/>
</dbReference>
<comment type="caution">
    <text evidence="6">The sequence shown here is derived from an EMBL/GenBank/DDBJ whole genome shotgun (WGS) entry which is preliminary data.</text>
</comment>
<dbReference type="EMBL" id="SATR01000020">
    <property type="protein sequence ID" value="TFH90972.1"/>
    <property type="molecule type" value="Genomic_DNA"/>
</dbReference>